<evidence type="ECO:0000256" key="1">
    <source>
        <dbReference type="SAM" id="SignalP"/>
    </source>
</evidence>
<dbReference type="EMBL" id="JAQMTU010000078">
    <property type="protein sequence ID" value="MDB9487584.1"/>
    <property type="molecule type" value="Genomic_DNA"/>
</dbReference>
<reference evidence="2 3" key="1">
    <citation type="submission" date="2023-01" db="EMBL/GenBank/DDBJ databases">
        <title>Genomes from the Australian National Cyanobacteria Reference Collection.</title>
        <authorList>
            <person name="Willis A."/>
            <person name="Lee E.M.F."/>
        </authorList>
    </citation>
    <scope>NUCLEOTIDE SEQUENCE [LARGE SCALE GENOMIC DNA]</scope>
    <source>
        <strain evidence="2 3">CS-537/01</strain>
    </source>
</reference>
<comment type="caution">
    <text evidence="2">The sequence shown here is derived from an EMBL/GenBank/DDBJ whole genome shotgun (WGS) entry which is preliminary data.</text>
</comment>
<feature type="signal peptide" evidence="1">
    <location>
        <begin position="1"/>
        <end position="26"/>
    </location>
</feature>
<feature type="chain" id="PRO_5046075685" evidence="1">
    <location>
        <begin position="27"/>
        <end position="129"/>
    </location>
</feature>
<keyword evidence="1" id="KW-0732">Signal</keyword>
<accession>A0ABT5A6K5</accession>
<gene>
    <name evidence="2" type="ORF">PN492_13675</name>
</gene>
<protein>
    <submittedName>
        <fullName evidence="2">Uncharacterized protein</fullName>
    </submittedName>
</protein>
<proteinExistence type="predicted"/>
<evidence type="ECO:0000313" key="2">
    <source>
        <dbReference type="EMBL" id="MDB9487584.1"/>
    </source>
</evidence>
<name>A0ABT5A6K5_9CYAN</name>
<dbReference type="RefSeq" id="WP_028084376.1">
    <property type="nucleotide sequence ID" value="NZ_JAQMTU010000078.1"/>
</dbReference>
<dbReference type="PROSITE" id="PS51257">
    <property type="entry name" value="PROKAR_LIPOPROTEIN"/>
    <property type="match status" value="1"/>
</dbReference>
<dbReference type="Proteomes" id="UP001212123">
    <property type="component" value="Unassembled WGS sequence"/>
</dbReference>
<dbReference type="InterPro" id="IPR036700">
    <property type="entry name" value="BOBF_sf"/>
</dbReference>
<dbReference type="SUPFAM" id="SSF101756">
    <property type="entry name" value="Hypothetical protein YgiW"/>
    <property type="match status" value="1"/>
</dbReference>
<sequence>MQQRKILTWRLFYLGLCCSLITGIYACNNQVNSGINLEKFKIGANVTPIQKISQKNQDTTIYIQGTVEKTAPLIKKKAYQINDSTGKIWIITNQGNFRVGENVVLKGNVQYKKISLAGKEYGGIYLEVK</sequence>
<evidence type="ECO:0000313" key="3">
    <source>
        <dbReference type="Proteomes" id="UP001212123"/>
    </source>
</evidence>
<keyword evidence="3" id="KW-1185">Reference proteome</keyword>
<organism evidence="2 3">
    <name type="scientific">Dolichospermum circinale CS-537/01</name>
    <dbReference type="NCBI Taxonomy" id="3021739"/>
    <lineage>
        <taxon>Bacteria</taxon>
        <taxon>Bacillati</taxon>
        <taxon>Cyanobacteriota</taxon>
        <taxon>Cyanophyceae</taxon>
        <taxon>Nostocales</taxon>
        <taxon>Aphanizomenonaceae</taxon>
        <taxon>Dolichospermum</taxon>
        <taxon>Dolichospermum circinale</taxon>
    </lineage>
</organism>